<evidence type="ECO:0008006" key="4">
    <source>
        <dbReference type="Google" id="ProtNLM"/>
    </source>
</evidence>
<proteinExistence type="predicted"/>
<protein>
    <recommendedName>
        <fullName evidence="4">Spore coat protein U domain-containing protein</fullName>
    </recommendedName>
</protein>
<keyword evidence="1" id="KW-0732">Signal</keyword>
<organism evidence="2 3">
    <name type="scientific">Chromobacterium subtsugae</name>
    <dbReference type="NCBI Taxonomy" id="251747"/>
    <lineage>
        <taxon>Bacteria</taxon>
        <taxon>Pseudomonadati</taxon>
        <taxon>Pseudomonadota</taxon>
        <taxon>Betaproteobacteria</taxon>
        <taxon>Neisseriales</taxon>
        <taxon>Chromobacteriaceae</taxon>
        <taxon>Chromobacterium</taxon>
    </lineage>
</organism>
<name>A0ABS7FCM4_9NEIS</name>
<dbReference type="Proteomes" id="UP000711178">
    <property type="component" value="Unassembled WGS sequence"/>
</dbReference>
<feature type="chain" id="PRO_5045129098" description="Spore coat protein U domain-containing protein" evidence="1">
    <location>
        <begin position="19"/>
        <end position="172"/>
    </location>
</feature>
<dbReference type="GeneID" id="89687494"/>
<evidence type="ECO:0000256" key="1">
    <source>
        <dbReference type="SAM" id="SignalP"/>
    </source>
</evidence>
<sequence length="172" mass="19377">MKSTILLAMLLIPGVANAEIISTCQTNANEKITISRNQKIADTYIYHLQINKKKPVPIFGTEESSRGSNVKVACTGIKWKTTVLSGEFSSNFMQGFTLNNLGRIDFSEKIRPSTIYSNASSTMVIFKTNRKWDSNTIYTIYKLEKGKMHTDESYGTNEIPKNNDYEVSSLKE</sequence>
<accession>A0ABS7FCM4</accession>
<keyword evidence="3" id="KW-1185">Reference proteome</keyword>
<comment type="caution">
    <text evidence="2">The sequence shown here is derived from an EMBL/GenBank/DDBJ whole genome shotgun (WGS) entry which is preliminary data.</text>
</comment>
<dbReference type="RefSeq" id="WP_146008442.1">
    <property type="nucleotide sequence ID" value="NZ_CP142381.1"/>
</dbReference>
<dbReference type="EMBL" id="JAHDTB010000006">
    <property type="protein sequence ID" value="MBW8287825.1"/>
    <property type="molecule type" value="Genomic_DNA"/>
</dbReference>
<feature type="signal peptide" evidence="1">
    <location>
        <begin position="1"/>
        <end position="18"/>
    </location>
</feature>
<evidence type="ECO:0000313" key="3">
    <source>
        <dbReference type="Proteomes" id="UP000711178"/>
    </source>
</evidence>
<reference evidence="2 3" key="1">
    <citation type="submission" date="2021-05" db="EMBL/GenBank/DDBJ databases">
        <title>Draft Whole Genome Sequencing Of Biosensor Chromobacterium violaceum Strain CV026 Reveals A Regulatory RNA In Chromobacterium violaceum Phenotype Regulatory Network.</title>
        <authorList>
            <person name="Hong K.W."/>
            <person name="Chan K.G."/>
            <person name="Chang C.-Y."/>
        </authorList>
    </citation>
    <scope>NUCLEOTIDE SEQUENCE [LARGE SCALE GENOMIC DNA]</scope>
    <source>
        <strain evidence="2 3">ATCC 31532</strain>
    </source>
</reference>
<gene>
    <name evidence="2" type="ORF">KIF53_09335</name>
</gene>
<evidence type="ECO:0000313" key="2">
    <source>
        <dbReference type="EMBL" id="MBW8287825.1"/>
    </source>
</evidence>